<reference evidence="2" key="1">
    <citation type="submission" date="2022-06" db="EMBL/GenBank/DDBJ databases">
        <title>Aeoliella straminimaris, a novel planctomycete from sediments.</title>
        <authorList>
            <person name="Vitorino I.R."/>
            <person name="Lage O.M."/>
        </authorList>
    </citation>
    <scope>NUCLEOTIDE SEQUENCE</scope>
    <source>
        <strain evidence="2">ICT_H6.2</strain>
    </source>
</reference>
<dbReference type="Pfam" id="PF01850">
    <property type="entry name" value="PIN"/>
    <property type="match status" value="1"/>
</dbReference>
<name>A0A9X2JI98_9BACT</name>
<comment type="caution">
    <text evidence="2">The sequence shown here is derived from an EMBL/GenBank/DDBJ whole genome shotgun (WGS) entry which is preliminary data.</text>
</comment>
<feature type="domain" description="PIN" evidence="1">
    <location>
        <begin position="3"/>
        <end position="135"/>
    </location>
</feature>
<evidence type="ECO:0000313" key="3">
    <source>
        <dbReference type="Proteomes" id="UP001155241"/>
    </source>
</evidence>
<evidence type="ECO:0000313" key="2">
    <source>
        <dbReference type="EMBL" id="MCO6046855.1"/>
    </source>
</evidence>
<organism evidence="2 3">
    <name type="scientific">Aeoliella straminimaris</name>
    <dbReference type="NCBI Taxonomy" id="2954799"/>
    <lineage>
        <taxon>Bacteria</taxon>
        <taxon>Pseudomonadati</taxon>
        <taxon>Planctomycetota</taxon>
        <taxon>Planctomycetia</taxon>
        <taxon>Pirellulales</taxon>
        <taxon>Lacipirellulaceae</taxon>
        <taxon>Aeoliella</taxon>
    </lineage>
</organism>
<keyword evidence="3" id="KW-1185">Reference proteome</keyword>
<dbReference type="AlphaFoldDB" id="A0A9X2JI98"/>
<dbReference type="CDD" id="cd09854">
    <property type="entry name" value="PIN_VapC-like"/>
    <property type="match status" value="1"/>
</dbReference>
<dbReference type="EMBL" id="JAMXLR010000077">
    <property type="protein sequence ID" value="MCO6046855.1"/>
    <property type="molecule type" value="Genomic_DNA"/>
</dbReference>
<dbReference type="Proteomes" id="UP001155241">
    <property type="component" value="Unassembled WGS sequence"/>
</dbReference>
<dbReference type="Gene3D" id="3.40.50.1010">
    <property type="entry name" value="5'-nuclease"/>
    <property type="match status" value="1"/>
</dbReference>
<accession>A0A9X2JI98</accession>
<dbReference type="InterPro" id="IPR029060">
    <property type="entry name" value="PIN-like_dom_sf"/>
</dbReference>
<proteinExistence type="predicted"/>
<dbReference type="InterPro" id="IPR002716">
    <property type="entry name" value="PIN_dom"/>
</dbReference>
<protein>
    <submittedName>
        <fullName evidence="2">PIN domain-containing protein</fullName>
    </submittedName>
</protein>
<dbReference type="RefSeq" id="WP_252854964.1">
    <property type="nucleotide sequence ID" value="NZ_JAMXLR010000077.1"/>
</dbReference>
<sequence>MNVLLDTNILTRWVNPQDRMHTTAVQALKAIRLAGHVCVLVPQNIFEFWAVATRPLQANGLGLSTEESVLEVDRLALPLFKILLDERGILAQWRKLVEDHQVQGKPTHDARLVAAMLRHRITHLLTFNTGDFTRYTEITIVHPDDVVSGMALGPTGP</sequence>
<dbReference type="SUPFAM" id="SSF88723">
    <property type="entry name" value="PIN domain-like"/>
    <property type="match status" value="1"/>
</dbReference>
<gene>
    <name evidence="2" type="ORF">NG895_23395</name>
</gene>
<evidence type="ECO:0000259" key="1">
    <source>
        <dbReference type="Pfam" id="PF01850"/>
    </source>
</evidence>